<evidence type="ECO:0000256" key="1">
    <source>
        <dbReference type="SAM" id="MobiDB-lite"/>
    </source>
</evidence>
<sequence length="209" mass="23647">MRLSAIIIVVDALLLTGFGNANPSRLGADNSNVVMPLVGRRSFRHTTSRDGRFNAQYNEQYTSQQNNNGRVRGQSYYPQQFHLEPASSHPWQHQPLPPPGRQQSDKPRTTPHYQRINPDRKLGGSLLYAEKQDQKQVISEPSMEQQVDSDWETHPRPPEPGQTPPNGSRAYKVPPKGSRAYDTPPKGSRAHEAYEASVRDHNSGYRYGY</sequence>
<organism evidence="3 4">
    <name type="scientific">Amanita thiersii Skay4041</name>
    <dbReference type="NCBI Taxonomy" id="703135"/>
    <lineage>
        <taxon>Eukaryota</taxon>
        <taxon>Fungi</taxon>
        <taxon>Dikarya</taxon>
        <taxon>Basidiomycota</taxon>
        <taxon>Agaricomycotina</taxon>
        <taxon>Agaricomycetes</taxon>
        <taxon>Agaricomycetidae</taxon>
        <taxon>Agaricales</taxon>
        <taxon>Pluteineae</taxon>
        <taxon>Amanitaceae</taxon>
        <taxon>Amanita</taxon>
    </lineage>
</organism>
<name>A0A2A9NCA5_9AGAR</name>
<feature type="chain" id="PRO_5012902545" evidence="2">
    <location>
        <begin position="22"/>
        <end position="209"/>
    </location>
</feature>
<evidence type="ECO:0000256" key="2">
    <source>
        <dbReference type="SAM" id="SignalP"/>
    </source>
</evidence>
<accession>A0A2A9NCA5</accession>
<feature type="compositionally biased region" description="Polar residues" evidence="1">
    <location>
        <begin position="135"/>
        <end position="148"/>
    </location>
</feature>
<keyword evidence="4" id="KW-1185">Reference proteome</keyword>
<dbReference type="EMBL" id="KZ302055">
    <property type="protein sequence ID" value="PFH48655.1"/>
    <property type="molecule type" value="Genomic_DNA"/>
</dbReference>
<proteinExistence type="predicted"/>
<evidence type="ECO:0000313" key="4">
    <source>
        <dbReference type="Proteomes" id="UP000242287"/>
    </source>
</evidence>
<feature type="compositionally biased region" description="Basic and acidic residues" evidence="1">
    <location>
        <begin position="189"/>
        <end position="203"/>
    </location>
</feature>
<keyword evidence="2" id="KW-0732">Signal</keyword>
<feature type="region of interest" description="Disordered" evidence="1">
    <location>
        <begin position="86"/>
        <end position="209"/>
    </location>
</feature>
<evidence type="ECO:0000313" key="3">
    <source>
        <dbReference type="EMBL" id="PFH48655.1"/>
    </source>
</evidence>
<feature type="signal peptide" evidence="2">
    <location>
        <begin position="1"/>
        <end position="21"/>
    </location>
</feature>
<reference evidence="3 4" key="1">
    <citation type="submission" date="2014-02" db="EMBL/GenBank/DDBJ databases">
        <title>Transposable element dynamics among asymbiotic and ectomycorrhizal Amanita fungi.</title>
        <authorList>
            <consortium name="DOE Joint Genome Institute"/>
            <person name="Hess J."/>
            <person name="Skrede I."/>
            <person name="Wolfe B."/>
            <person name="LaButti K."/>
            <person name="Ohm R.A."/>
            <person name="Grigoriev I.V."/>
            <person name="Pringle A."/>
        </authorList>
    </citation>
    <scope>NUCLEOTIDE SEQUENCE [LARGE SCALE GENOMIC DNA]</scope>
    <source>
        <strain evidence="3 4">SKay4041</strain>
    </source>
</reference>
<dbReference type="Proteomes" id="UP000242287">
    <property type="component" value="Unassembled WGS sequence"/>
</dbReference>
<gene>
    <name evidence="3" type="ORF">AMATHDRAFT_42124</name>
</gene>
<protein>
    <submittedName>
        <fullName evidence="3">Uncharacterized protein</fullName>
    </submittedName>
</protein>
<dbReference type="AlphaFoldDB" id="A0A2A9NCA5"/>